<reference evidence="5" key="1">
    <citation type="journal article" date="2021" name="Open Biol.">
        <title>Shared evolutionary footprints suggest mitochondrial oxidative damage underlies multiple complex I losses in fungi.</title>
        <authorList>
            <person name="Schikora-Tamarit M.A."/>
            <person name="Marcet-Houben M."/>
            <person name="Nosek J."/>
            <person name="Gabaldon T."/>
        </authorList>
    </citation>
    <scope>NUCLEOTIDE SEQUENCE</scope>
    <source>
        <strain evidence="5">CBS2887</strain>
    </source>
</reference>
<evidence type="ECO:0000313" key="6">
    <source>
        <dbReference type="Proteomes" id="UP000774326"/>
    </source>
</evidence>
<organism evidence="5 6">
    <name type="scientific">Wickerhamomyces pijperi</name>
    <name type="common">Yeast</name>
    <name type="synonym">Pichia pijperi</name>
    <dbReference type="NCBI Taxonomy" id="599730"/>
    <lineage>
        <taxon>Eukaryota</taxon>
        <taxon>Fungi</taxon>
        <taxon>Dikarya</taxon>
        <taxon>Ascomycota</taxon>
        <taxon>Saccharomycotina</taxon>
        <taxon>Saccharomycetes</taxon>
        <taxon>Phaffomycetales</taxon>
        <taxon>Wickerhamomycetaceae</taxon>
        <taxon>Wickerhamomyces</taxon>
    </lineage>
</organism>
<feature type="compositionally biased region" description="Basic and acidic residues" evidence="4">
    <location>
        <begin position="90"/>
        <end position="101"/>
    </location>
</feature>
<evidence type="ECO:0000256" key="3">
    <source>
        <dbReference type="ARBA" id="ARBA00023288"/>
    </source>
</evidence>
<protein>
    <submittedName>
        <fullName evidence="5">Uncharacterized protein</fullName>
    </submittedName>
</protein>
<name>A0A9P8PLT3_WICPI</name>
<feature type="region of interest" description="Disordered" evidence="4">
    <location>
        <begin position="1"/>
        <end position="143"/>
    </location>
</feature>
<feature type="compositionally biased region" description="Basic and acidic residues" evidence="4">
    <location>
        <begin position="112"/>
        <end position="143"/>
    </location>
</feature>
<accession>A0A9P8PLT3</accession>
<keyword evidence="3" id="KW-0449">Lipoprotein</keyword>
<keyword evidence="1" id="KW-0519">Myristate</keyword>
<gene>
    <name evidence="5" type="ORF">WICPIJ_009721</name>
</gene>
<dbReference type="Pfam" id="PF15811">
    <property type="entry name" value="SVIP"/>
    <property type="match status" value="1"/>
</dbReference>
<proteinExistence type="predicted"/>
<evidence type="ECO:0000256" key="2">
    <source>
        <dbReference type="ARBA" id="ARBA00023139"/>
    </source>
</evidence>
<sequence>MTFTISRHHSTSETQSKKKNKQFKMGGCLSKESEGQVLGTSNSEKKQQQQQTTTIKPSQTKPQSRTQTQGRVLSTEQPKSATTNQLSPREAARLAAEERAQAFKNQGGKLSEQLHKERSKSTQQHLKELSEKKALENQKPIYE</sequence>
<dbReference type="InterPro" id="IPR031632">
    <property type="entry name" value="SVIP"/>
</dbReference>
<feature type="compositionally biased region" description="Polar residues" evidence="4">
    <location>
        <begin position="64"/>
        <end position="87"/>
    </location>
</feature>
<evidence type="ECO:0000256" key="4">
    <source>
        <dbReference type="SAM" id="MobiDB-lite"/>
    </source>
</evidence>
<evidence type="ECO:0000256" key="1">
    <source>
        <dbReference type="ARBA" id="ARBA00022707"/>
    </source>
</evidence>
<keyword evidence="2" id="KW-0564">Palmitate</keyword>
<dbReference type="Proteomes" id="UP000774326">
    <property type="component" value="Unassembled WGS sequence"/>
</dbReference>
<comment type="caution">
    <text evidence="5">The sequence shown here is derived from an EMBL/GenBank/DDBJ whole genome shotgun (WGS) entry which is preliminary data.</text>
</comment>
<reference evidence="5" key="2">
    <citation type="submission" date="2021-01" db="EMBL/GenBank/DDBJ databases">
        <authorList>
            <person name="Schikora-Tamarit M.A."/>
        </authorList>
    </citation>
    <scope>NUCLEOTIDE SEQUENCE</scope>
    <source>
        <strain evidence="5">CBS2887</strain>
    </source>
</reference>
<feature type="compositionally biased region" description="Low complexity" evidence="4">
    <location>
        <begin position="48"/>
        <end position="63"/>
    </location>
</feature>
<keyword evidence="6" id="KW-1185">Reference proteome</keyword>
<dbReference type="AlphaFoldDB" id="A0A9P8PLT3"/>
<dbReference type="EMBL" id="JAEUBG010005612">
    <property type="protein sequence ID" value="KAH3673604.1"/>
    <property type="molecule type" value="Genomic_DNA"/>
</dbReference>
<evidence type="ECO:0000313" key="5">
    <source>
        <dbReference type="EMBL" id="KAH3673604.1"/>
    </source>
</evidence>